<keyword evidence="6 11" id="KW-0812">Transmembrane</keyword>
<comment type="subunit">
    <text evidence="2">The complex is composed of two ATP-binding proteins (LsrA), two transmembrane proteins (LsrC and LsrD) and a solute-binding protein (LsrB).</text>
</comment>
<keyword evidence="4" id="KW-1003">Cell membrane</keyword>
<dbReference type="Pfam" id="PF02653">
    <property type="entry name" value="BPD_transp_2"/>
    <property type="match status" value="1"/>
</dbReference>
<comment type="subcellular location">
    <subcellularLocation>
        <location evidence="1">Cell membrane</location>
        <topology evidence="1">Multi-pass membrane protein</topology>
    </subcellularLocation>
</comment>
<dbReference type="PANTHER" id="PTHR32196">
    <property type="entry name" value="ABC TRANSPORTER PERMEASE PROTEIN YPHD-RELATED-RELATED"/>
    <property type="match status" value="1"/>
</dbReference>
<dbReference type="CDD" id="cd06579">
    <property type="entry name" value="TM_PBP1_transp_AraH_like"/>
    <property type="match status" value="1"/>
</dbReference>
<evidence type="ECO:0000256" key="11">
    <source>
        <dbReference type="SAM" id="Phobius"/>
    </source>
</evidence>
<organism evidence="12 13">
    <name type="scientific">Paracoccus pantotrophus</name>
    <name type="common">Thiosphaera pantotropha</name>
    <dbReference type="NCBI Taxonomy" id="82367"/>
    <lineage>
        <taxon>Bacteria</taxon>
        <taxon>Pseudomonadati</taxon>
        <taxon>Pseudomonadota</taxon>
        <taxon>Alphaproteobacteria</taxon>
        <taxon>Rhodobacterales</taxon>
        <taxon>Paracoccaceae</taxon>
        <taxon>Paracoccus</taxon>
    </lineage>
</organism>
<dbReference type="Proteomes" id="UP000509322">
    <property type="component" value="Chromosome 1"/>
</dbReference>
<feature type="transmembrane region" description="Helical" evidence="11">
    <location>
        <begin position="105"/>
        <end position="123"/>
    </location>
</feature>
<evidence type="ECO:0000256" key="7">
    <source>
        <dbReference type="ARBA" id="ARBA00022989"/>
    </source>
</evidence>
<evidence type="ECO:0000256" key="10">
    <source>
        <dbReference type="ARBA" id="ARBA00039381"/>
    </source>
</evidence>
<accession>A0A7H9BTK1</accession>
<feature type="transmembrane region" description="Helical" evidence="11">
    <location>
        <begin position="277"/>
        <end position="293"/>
    </location>
</feature>
<keyword evidence="5" id="KW-0997">Cell inner membrane</keyword>
<dbReference type="AlphaFoldDB" id="A0A7H9BTK1"/>
<gene>
    <name evidence="12" type="ORF">HYQ43_01540</name>
</gene>
<evidence type="ECO:0000256" key="6">
    <source>
        <dbReference type="ARBA" id="ARBA00022692"/>
    </source>
</evidence>
<dbReference type="GO" id="GO:0022857">
    <property type="term" value="F:transmembrane transporter activity"/>
    <property type="evidence" value="ECO:0007669"/>
    <property type="project" value="InterPro"/>
</dbReference>
<dbReference type="GO" id="GO:0005886">
    <property type="term" value="C:plasma membrane"/>
    <property type="evidence" value="ECO:0007669"/>
    <property type="project" value="UniProtKB-SubCell"/>
</dbReference>
<keyword evidence="8 11" id="KW-0472">Membrane</keyword>
<comment type="function">
    <text evidence="9">Part of the ABC transporter complex LsrABCD involved in autoinducer 2 (AI-2) import. Probably responsible for the translocation of the substrate across the membrane.</text>
</comment>
<dbReference type="PANTHER" id="PTHR32196:SF71">
    <property type="entry name" value="AUTOINDUCER 2 IMPORT SYSTEM PERMEASE PROTEIN LSRD"/>
    <property type="match status" value="1"/>
</dbReference>
<feature type="transmembrane region" description="Helical" evidence="11">
    <location>
        <begin position="78"/>
        <end position="99"/>
    </location>
</feature>
<keyword evidence="7 11" id="KW-1133">Transmembrane helix</keyword>
<sequence length="299" mass="30615">MVAALLLWLLAGYLTGTLSLGFILANATIAGFLALAGAAQMVVISSGPGNFDLSLPYTITFGAYVMSAGLLGQDNIALSILLTLGAGALIGALNAGLIVLLRIPAIVATLASGYIIYSLIVAVQSSGFSRVGGMFESMLRYRIAGVSGALITVAVTLAVLAVILRRTVFGMQLHAFGQNGEAARLAGVRRGRIILLTFVISGVLSAWLGAMLATYQGGVSTDLGRSYLLGSVAAVVVGGTRISGGITSVIGTALGALVLTLTQSDLVLMKVSIGTQYAVQGLIVLGTVSFIAYRTRDSR</sequence>
<evidence type="ECO:0000256" key="1">
    <source>
        <dbReference type="ARBA" id="ARBA00004651"/>
    </source>
</evidence>
<evidence type="ECO:0000256" key="3">
    <source>
        <dbReference type="ARBA" id="ARBA00022448"/>
    </source>
</evidence>
<evidence type="ECO:0000256" key="2">
    <source>
        <dbReference type="ARBA" id="ARBA00011262"/>
    </source>
</evidence>
<evidence type="ECO:0000256" key="8">
    <source>
        <dbReference type="ARBA" id="ARBA00023136"/>
    </source>
</evidence>
<feature type="transmembrane region" description="Helical" evidence="11">
    <location>
        <begin position="143"/>
        <end position="164"/>
    </location>
</feature>
<dbReference type="EMBL" id="CP058689">
    <property type="protein sequence ID" value="QLH14175.1"/>
    <property type="molecule type" value="Genomic_DNA"/>
</dbReference>
<evidence type="ECO:0000313" key="12">
    <source>
        <dbReference type="EMBL" id="QLH14175.1"/>
    </source>
</evidence>
<evidence type="ECO:0000256" key="4">
    <source>
        <dbReference type="ARBA" id="ARBA00022475"/>
    </source>
</evidence>
<evidence type="ECO:0000256" key="9">
    <source>
        <dbReference type="ARBA" id="ARBA00025439"/>
    </source>
</evidence>
<evidence type="ECO:0000313" key="13">
    <source>
        <dbReference type="Proteomes" id="UP000509322"/>
    </source>
</evidence>
<dbReference type="InterPro" id="IPR001851">
    <property type="entry name" value="ABC_transp_permease"/>
</dbReference>
<feature type="transmembrane region" description="Helical" evidence="11">
    <location>
        <begin position="193"/>
        <end position="215"/>
    </location>
</feature>
<reference evidence="12 13" key="1">
    <citation type="submission" date="2020-07" db="EMBL/GenBank/DDBJ databases">
        <title>The complete genome of Paracoccus pantotrophus ACCC 10489.</title>
        <authorList>
            <person name="Si Y."/>
        </authorList>
    </citation>
    <scope>NUCLEOTIDE SEQUENCE [LARGE SCALE GENOMIC DNA]</scope>
    <source>
        <strain evidence="12 13">ACCC10489</strain>
    </source>
</reference>
<feature type="transmembrane region" description="Helical" evidence="11">
    <location>
        <begin position="227"/>
        <end position="257"/>
    </location>
</feature>
<keyword evidence="3" id="KW-0813">Transport</keyword>
<proteinExistence type="predicted"/>
<name>A0A7H9BTK1_PARPN</name>
<evidence type="ECO:0000256" key="5">
    <source>
        <dbReference type="ARBA" id="ARBA00022519"/>
    </source>
</evidence>
<protein>
    <recommendedName>
        <fullName evidence="10">Autoinducer 2 import system permease protein LsrD</fullName>
    </recommendedName>
</protein>